<dbReference type="RefSeq" id="WP_330154810.1">
    <property type="nucleotide sequence ID" value="NZ_JAUZMZ010000349.1"/>
</dbReference>
<evidence type="ECO:0000259" key="1">
    <source>
        <dbReference type="Pfam" id="PF00501"/>
    </source>
</evidence>
<dbReference type="NCBIfam" id="TIGR01733">
    <property type="entry name" value="AA-adenyl-dom"/>
    <property type="match status" value="1"/>
</dbReference>
<protein>
    <submittedName>
        <fullName evidence="2">Amino acid adenylation domain-containing protein</fullName>
    </submittedName>
</protein>
<dbReference type="Gene3D" id="3.30.559.30">
    <property type="entry name" value="Nonribosomal peptide synthetase, condensation domain"/>
    <property type="match status" value="1"/>
</dbReference>
<dbReference type="InterPro" id="IPR010071">
    <property type="entry name" value="AA_adenyl_dom"/>
</dbReference>
<reference evidence="2 3" key="1">
    <citation type="submission" date="2023-08" db="EMBL/GenBank/DDBJ databases">
        <authorList>
            <person name="Girao M."/>
            <person name="Carvalho M.F."/>
        </authorList>
    </citation>
    <scope>NUCLEOTIDE SEQUENCE [LARGE SCALE GENOMIC DNA]</scope>
    <source>
        <strain evidence="2 3">CC-R104</strain>
    </source>
</reference>
<evidence type="ECO:0000313" key="3">
    <source>
        <dbReference type="Proteomes" id="UP001331936"/>
    </source>
</evidence>
<dbReference type="InterPro" id="IPR020845">
    <property type="entry name" value="AMP-binding_CS"/>
</dbReference>
<dbReference type="Gene3D" id="3.30.300.30">
    <property type="match status" value="1"/>
</dbReference>
<comment type="caution">
    <text evidence="2">The sequence shown here is derived from an EMBL/GenBank/DDBJ whole genome shotgun (WGS) entry which is preliminary data.</text>
</comment>
<proteinExistence type="predicted"/>
<dbReference type="PANTHER" id="PTHR45527:SF1">
    <property type="entry name" value="FATTY ACID SYNTHASE"/>
    <property type="match status" value="1"/>
</dbReference>
<dbReference type="Pfam" id="PF00501">
    <property type="entry name" value="AMP-binding"/>
    <property type="match status" value="1"/>
</dbReference>
<dbReference type="PROSITE" id="PS00455">
    <property type="entry name" value="AMP_BINDING"/>
    <property type="match status" value="1"/>
</dbReference>
<feature type="non-terminal residue" evidence="2">
    <location>
        <position position="531"/>
    </location>
</feature>
<name>A0ABU7K020_9NOCA</name>
<dbReference type="Gene3D" id="2.30.38.10">
    <property type="entry name" value="Luciferase, Domain 3"/>
    <property type="match status" value="1"/>
</dbReference>
<feature type="domain" description="AMP-dependent synthetase/ligase" evidence="1">
    <location>
        <begin position="81"/>
        <end position="425"/>
    </location>
</feature>
<dbReference type="InterPro" id="IPR045851">
    <property type="entry name" value="AMP-bd_C_sf"/>
</dbReference>
<dbReference type="Proteomes" id="UP001331936">
    <property type="component" value="Unassembled WGS sequence"/>
</dbReference>
<accession>A0ABU7K020</accession>
<organism evidence="2 3">
    <name type="scientific">Rhodococcus chondri</name>
    <dbReference type="NCBI Taxonomy" id="3065941"/>
    <lineage>
        <taxon>Bacteria</taxon>
        <taxon>Bacillati</taxon>
        <taxon>Actinomycetota</taxon>
        <taxon>Actinomycetes</taxon>
        <taxon>Mycobacteriales</taxon>
        <taxon>Nocardiaceae</taxon>
        <taxon>Rhodococcus</taxon>
    </lineage>
</organism>
<sequence length="531" mass="56620">MEIDLTYATDLFDEATVAAFGIRFRRVLEAVTADPAITVGDVEVLDTAERAALVGSSRIGEVAHRASRGPVWTSTLPNLIAEAVAKNPNGVAVKYGDREMTYREVDERSSRLARVLLRRGIGSSDLVAIAVPRSIESVLAVWAVAKTGAGYVPVDVNYPADRVANMIDDSGAVLGLTLAAHAAALSDAVDWWVLDDDDFLARCADESGEPVTYRDLPAPIRSSQVAYVIYTSGSTGRPKGVSVTHAGLHNFCVEQYERYSPTERSRVLHVASPSFDASVLELLLALGSAATMVISPPDVFGGAALADLIRRESVTHAFITPMVLASMDPAGLESLQHLVAGGEAVSGDIVERWAPGRSLYNGYGPTETTIMSNISEPMTPGAPITIGGPIRGMRELVLDSRLRPVPVGVPGELYIAGVQLAQGYHERRGLTADRFVPDPYGFPGQRMYRTGDVVTWTPDGEIAYVGRSDFQVKIRGLRIELGEIDAALAAHPSVDVAATVAHKDGESASAQLVGYVLPVAGAQIYTAELKE</sequence>
<dbReference type="SUPFAM" id="SSF56801">
    <property type="entry name" value="Acetyl-CoA synthetase-like"/>
    <property type="match status" value="1"/>
</dbReference>
<evidence type="ECO:0000313" key="2">
    <source>
        <dbReference type="EMBL" id="MEE2035514.1"/>
    </source>
</evidence>
<dbReference type="Gene3D" id="3.40.50.980">
    <property type="match status" value="2"/>
</dbReference>
<dbReference type="InterPro" id="IPR000873">
    <property type="entry name" value="AMP-dep_synth/lig_dom"/>
</dbReference>
<dbReference type="EMBL" id="JAUZMZ010000349">
    <property type="protein sequence ID" value="MEE2035514.1"/>
    <property type="molecule type" value="Genomic_DNA"/>
</dbReference>
<dbReference type="PANTHER" id="PTHR45527">
    <property type="entry name" value="NONRIBOSOMAL PEPTIDE SYNTHETASE"/>
    <property type="match status" value="1"/>
</dbReference>
<keyword evidence="3" id="KW-1185">Reference proteome</keyword>
<gene>
    <name evidence="2" type="ORF">Q8814_26015</name>
</gene>